<dbReference type="EMBL" id="NMUE01000002">
    <property type="protein sequence ID" value="RFA98297.1"/>
    <property type="molecule type" value="Genomic_DNA"/>
</dbReference>
<dbReference type="Proteomes" id="UP000257123">
    <property type="component" value="Unassembled WGS sequence"/>
</dbReference>
<dbReference type="SUPFAM" id="SSF52540">
    <property type="entry name" value="P-loop containing nucleoside triphosphate hydrolases"/>
    <property type="match status" value="2"/>
</dbReference>
<dbReference type="Pfam" id="PF06745">
    <property type="entry name" value="ATPase"/>
    <property type="match status" value="1"/>
</dbReference>
<organism evidence="4 5">
    <name type="scientific">Pyrobaculum aerophilum</name>
    <dbReference type="NCBI Taxonomy" id="13773"/>
    <lineage>
        <taxon>Archaea</taxon>
        <taxon>Thermoproteota</taxon>
        <taxon>Thermoprotei</taxon>
        <taxon>Thermoproteales</taxon>
        <taxon>Thermoproteaceae</taxon>
        <taxon>Pyrobaculum</taxon>
    </lineage>
</organism>
<keyword evidence="1" id="KW-0547">Nucleotide-binding</keyword>
<evidence type="ECO:0000256" key="1">
    <source>
        <dbReference type="ARBA" id="ARBA00022741"/>
    </source>
</evidence>
<evidence type="ECO:0000313" key="4">
    <source>
        <dbReference type="EMBL" id="RFA98297.1"/>
    </source>
</evidence>
<evidence type="ECO:0000313" key="5">
    <source>
        <dbReference type="Proteomes" id="UP000257123"/>
    </source>
</evidence>
<accession>A0A371R3I1</accession>
<gene>
    <name evidence="4" type="ORF">CGL51_01050</name>
</gene>
<comment type="caution">
    <text evidence="4">The sequence shown here is derived from an EMBL/GenBank/DDBJ whole genome shotgun (WGS) entry which is preliminary data.</text>
</comment>
<evidence type="ECO:0000256" key="2">
    <source>
        <dbReference type="ARBA" id="ARBA00022840"/>
    </source>
</evidence>
<evidence type="ECO:0000259" key="3">
    <source>
        <dbReference type="Pfam" id="PF06745"/>
    </source>
</evidence>
<keyword evidence="2" id="KW-0067">ATP-binding</keyword>
<dbReference type="Gene3D" id="3.40.50.300">
    <property type="entry name" value="P-loop containing nucleotide triphosphate hydrolases"/>
    <property type="match status" value="2"/>
</dbReference>
<proteinExistence type="predicted"/>
<dbReference type="AlphaFoldDB" id="A0A371R3I1"/>
<dbReference type="PANTHER" id="PTHR43637">
    <property type="entry name" value="UPF0273 PROTEIN TM_0370"/>
    <property type="match status" value="1"/>
</dbReference>
<sequence>MSTCNLEDLFKGGVVLVKGLPGSGKTLLVAKAVSQFKKAAWFTFYETEDRLRKYLSSVGVNPPAYIFDLISVGGREAASLIVERVLQLKPDAVVIDGVNAISGEAERELLHAIFYHGLSREVPVVLVKEGTEVTAADYIADVILELEHRVYESGASIRFLKIVKSRGRPQQYVTFPLVITERGPVVITPIEKSREPPSERLTTGAPEIDEALGGGVWRGSLVAVVGPPDGLASKLMVLTAVELSRRGSKVLYHHHKVVPTFTKFAEALGVKWQRPNIHWYYHPVSEHKSLTWWFKSAQMVNEGEIDVHFADQYEQVVSSVGVEPLVEAARVYQTILKRPVTTVLVFNSYEAWDAASKHLGSIVDYVFRFEHGRLVANAPDFASPIEFEFEIDWEKRRVLYTRR</sequence>
<name>A0A371R3I1_9CREN</name>
<reference evidence="4 5" key="1">
    <citation type="submission" date="2017-07" db="EMBL/GenBank/DDBJ databases">
        <title>Draft genome sequence of aerobic hyperthermophilic archaea, Pyrobaculum aerophilum YKB31 and YKB32.</title>
        <authorList>
            <person name="Mochizuki T."/>
            <person name="Berliner A.J."/>
            <person name="Yoshida-Takashima Y."/>
            <person name="Takaki Y."/>
            <person name="Nunoura T."/>
            <person name="Takai K."/>
        </authorList>
    </citation>
    <scope>NUCLEOTIDE SEQUENCE [LARGE SCALE GENOMIC DNA]</scope>
    <source>
        <strain evidence="4 5">YKB31</strain>
    </source>
</reference>
<feature type="domain" description="KaiC-like" evidence="3">
    <location>
        <begin position="10"/>
        <end position="189"/>
    </location>
</feature>
<dbReference type="GO" id="GO:0005524">
    <property type="term" value="F:ATP binding"/>
    <property type="evidence" value="ECO:0007669"/>
    <property type="project" value="UniProtKB-KW"/>
</dbReference>
<protein>
    <submittedName>
        <fullName evidence="4">Recombinase RecA</fullName>
    </submittedName>
</protein>
<dbReference type="RefSeq" id="WP_116420360.1">
    <property type="nucleotide sequence ID" value="NZ_NMUE01000002.1"/>
</dbReference>
<dbReference type="InterPro" id="IPR027417">
    <property type="entry name" value="P-loop_NTPase"/>
</dbReference>
<dbReference type="InterPro" id="IPR014774">
    <property type="entry name" value="KaiC-like_dom"/>
</dbReference>